<evidence type="ECO:0000313" key="2">
    <source>
        <dbReference type="Proteomes" id="UP001638806"/>
    </source>
</evidence>
<name>A0ACC4E2F3_PURLI</name>
<organism evidence="1 2">
    <name type="scientific">Purpureocillium lilacinum</name>
    <name type="common">Paecilomyces lilacinus</name>
    <dbReference type="NCBI Taxonomy" id="33203"/>
    <lineage>
        <taxon>Eukaryota</taxon>
        <taxon>Fungi</taxon>
        <taxon>Dikarya</taxon>
        <taxon>Ascomycota</taxon>
        <taxon>Pezizomycotina</taxon>
        <taxon>Sordariomycetes</taxon>
        <taxon>Hypocreomycetidae</taxon>
        <taxon>Hypocreales</taxon>
        <taxon>Ophiocordycipitaceae</taxon>
        <taxon>Purpureocillium</taxon>
    </lineage>
</organism>
<dbReference type="EMBL" id="JBGNUJ010000003">
    <property type="protein sequence ID" value="KAL3962472.1"/>
    <property type="molecule type" value="Genomic_DNA"/>
</dbReference>
<accession>A0ACC4E2F3</accession>
<evidence type="ECO:0000313" key="1">
    <source>
        <dbReference type="EMBL" id="KAL3962472.1"/>
    </source>
</evidence>
<protein>
    <submittedName>
        <fullName evidence="1">Uncharacterized protein</fullName>
    </submittedName>
</protein>
<gene>
    <name evidence="1" type="ORF">ACCO45_003995</name>
</gene>
<sequence>MGGASAASPRLEIERRSQWQTSSSNGLPAAAGSASRESHTKSLGFLALRGLFPRAISTRNSLWTTPNDEAGKATVRAHQRLRPPGRCVVQTKACMTNIRSTGAATVKRERAPSLSSDPYSYLGYYTMQASRRPRSGALTRLTVSGSDTDKATS</sequence>
<dbReference type="Proteomes" id="UP001638806">
    <property type="component" value="Unassembled WGS sequence"/>
</dbReference>
<reference evidence="1" key="1">
    <citation type="submission" date="2024-12" db="EMBL/GenBank/DDBJ databases">
        <title>Comparative genomics and development of molecular markers within Purpureocillium lilacinum and among Purpureocillium species.</title>
        <authorList>
            <person name="Yeh Z.-Y."/>
            <person name="Ni N.-T."/>
            <person name="Lo P.-H."/>
            <person name="Mushyakhwo K."/>
            <person name="Lin C.-F."/>
            <person name="Nai Y.-S."/>
        </authorList>
    </citation>
    <scope>NUCLEOTIDE SEQUENCE</scope>
    <source>
        <strain evidence="1">NCHU-NPUST-175</strain>
    </source>
</reference>
<keyword evidence="2" id="KW-1185">Reference proteome</keyword>
<proteinExistence type="predicted"/>
<comment type="caution">
    <text evidence="1">The sequence shown here is derived from an EMBL/GenBank/DDBJ whole genome shotgun (WGS) entry which is preliminary data.</text>
</comment>